<keyword evidence="2" id="KW-0328">Glycosyltransferase</keyword>
<evidence type="ECO:0000259" key="4">
    <source>
        <dbReference type="Pfam" id="PF00535"/>
    </source>
</evidence>
<protein>
    <submittedName>
        <fullName evidence="5">Glycosyl transferase family 2</fullName>
    </submittedName>
</protein>
<name>A0A212L3Y0_9BACT</name>
<accession>A0A212L3Y0</accession>
<comment type="similarity">
    <text evidence="1">Belongs to the glycosyltransferase 2 family.</text>
</comment>
<feature type="domain" description="Glycosyltransferase 2-like" evidence="4">
    <location>
        <begin position="16"/>
        <end position="191"/>
    </location>
</feature>
<dbReference type="SUPFAM" id="SSF53448">
    <property type="entry name" value="Nucleotide-diphospho-sugar transferases"/>
    <property type="match status" value="1"/>
</dbReference>
<dbReference type="EMBL" id="FMJC01000002">
    <property type="protein sequence ID" value="SCM72284.1"/>
    <property type="molecule type" value="Genomic_DNA"/>
</dbReference>
<proteinExistence type="inferred from homology"/>
<dbReference type="GO" id="GO:0016757">
    <property type="term" value="F:glycosyltransferase activity"/>
    <property type="evidence" value="ECO:0007669"/>
    <property type="project" value="UniProtKB-KW"/>
</dbReference>
<evidence type="ECO:0000313" key="5">
    <source>
        <dbReference type="EMBL" id="SCM72284.1"/>
    </source>
</evidence>
<sequence length="355" mass="38645">MNRARALRADAPPLVSVVLPAFNAARTLKTALDSLFVQEPAAGCPLPSFEIIVVNDGSTDDSAALLDTCANETAAQSRLRVVHLPHGGIVAALNAGLAAARGSFIARMDADDTAHPQRLALQAAHLWGKSGLTLSASLAAFGGNRANAYGFAHFVDWQNSLLSPTEISRNRFRDTPVCHPTTMFRREAVERWGSYADGNFAEDWELWLRWLHEGALMEKLPQALLIWNDAPDRATRTDGRYAADACDGLRALWLARHLERHNPFHPLVWVIGGGRMARRRLAPLWRRGVCPAAYIEIDAKKIGNVVGGVPVLGREALPGPGRCRILNALTAHGAAEEAANWLEQRGYGPADWILA</sequence>
<dbReference type="InterPro" id="IPR001173">
    <property type="entry name" value="Glyco_trans_2-like"/>
</dbReference>
<dbReference type="InterPro" id="IPR050834">
    <property type="entry name" value="Glycosyltransf_2"/>
</dbReference>
<evidence type="ECO:0000256" key="2">
    <source>
        <dbReference type="ARBA" id="ARBA00022676"/>
    </source>
</evidence>
<dbReference type="InterPro" id="IPR029044">
    <property type="entry name" value="Nucleotide-diphossugar_trans"/>
</dbReference>
<dbReference type="AlphaFoldDB" id="A0A212L3Y0"/>
<reference evidence="5" key="1">
    <citation type="submission" date="2016-08" db="EMBL/GenBank/DDBJ databases">
        <authorList>
            <person name="Seilhamer J.J."/>
        </authorList>
    </citation>
    <scope>NUCLEOTIDE SEQUENCE</scope>
    <source>
        <strain evidence="5">86-1</strain>
    </source>
</reference>
<organism evidence="5">
    <name type="scientific">uncultured Desulfovibrio sp</name>
    <dbReference type="NCBI Taxonomy" id="167968"/>
    <lineage>
        <taxon>Bacteria</taxon>
        <taxon>Pseudomonadati</taxon>
        <taxon>Thermodesulfobacteriota</taxon>
        <taxon>Desulfovibrionia</taxon>
        <taxon>Desulfovibrionales</taxon>
        <taxon>Desulfovibrionaceae</taxon>
        <taxon>Desulfovibrio</taxon>
        <taxon>environmental samples</taxon>
    </lineage>
</organism>
<dbReference type="Pfam" id="PF00535">
    <property type="entry name" value="Glycos_transf_2"/>
    <property type="match status" value="1"/>
</dbReference>
<dbReference type="PANTHER" id="PTHR43685:SF5">
    <property type="entry name" value="GLYCOSYLTRANSFERASE EPSE-RELATED"/>
    <property type="match status" value="1"/>
</dbReference>
<dbReference type="PANTHER" id="PTHR43685">
    <property type="entry name" value="GLYCOSYLTRANSFERASE"/>
    <property type="match status" value="1"/>
</dbReference>
<gene>
    <name evidence="5" type="ORF">KL86DES1_20508</name>
</gene>
<dbReference type="Gene3D" id="3.90.550.10">
    <property type="entry name" value="Spore Coat Polysaccharide Biosynthesis Protein SpsA, Chain A"/>
    <property type="match status" value="1"/>
</dbReference>
<evidence type="ECO:0000256" key="1">
    <source>
        <dbReference type="ARBA" id="ARBA00006739"/>
    </source>
</evidence>
<keyword evidence="3 5" id="KW-0808">Transferase</keyword>
<evidence type="ECO:0000256" key="3">
    <source>
        <dbReference type="ARBA" id="ARBA00022679"/>
    </source>
</evidence>